<organism evidence="3 4">
    <name type="scientific">Trinickia fusca</name>
    <dbReference type="NCBI Taxonomy" id="2419777"/>
    <lineage>
        <taxon>Bacteria</taxon>
        <taxon>Pseudomonadati</taxon>
        <taxon>Pseudomonadota</taxon>
        <taxon>Betaproteobacteria</taxon>
        <taxon>Burkholderiales</taxon>
        <taxon>Burkholderiaceae</taxon>
        <taxon>Trinickia</taxon>
    </lineage>
</organism>
<dbReference type="InterPro" id="IPR011051">
    <property type="entry name" value="RmlC_Cupin_sf"/>
</dbReference>
<dbReference type="CDD" id="cd02209">
    <property type="entry name" value="cupin_XRE_C"/>
    <property type="match status" value="1"/>
</dbReference>
<feature type="domain" description="HTH cro/C1-type" evidence="2">
    <location>
        <begin position="27"/>
        <end position="81"/>
    </location>
</feature>
<dbReference type="OrthoDB" id="9814751at2"/>
<dbReference type="Gene3D" id="2.60.120.10">
    <property type="entry name" value="Jelly Rolls"/>
    <property type="match status" value="1"/>
</dbReference>
<evidence type="ECO:0000259" key="2">
    <source>
        <dbReference type="PROSITE" id="PS50943"/>
    </source>
</evidence>
<dbReference type="PANTHER" id="PTHR46797">
    <property type="entry name" value="HTH-TYPE TRANSCRIPTIONAL REGULATOR"/>
    <property type="match status" value="1"/>
</dbReference>
<dbReference type="InterPro" id="IPR050807">
    <property type="entry name" value="TransReg_Diox_bact_type"/>
</dbReference>
<dbReference type="CDD" id="cd00093">
    <property type="entry name" value="HTH_XRE"/>
    <property type="match status" value="1"/>
</dbReference>
<dbReference type="InterPro" id="IPR010982">
    <property type="entry name" value="Lambda_DNA-bd_dom_sf"/>
</dbReference>
<dbReference type="GO" id="GO:0005829">
    <property type="term" value="C:cytosol"/>
    <property type="evidence" value="ECO:0007669"/>
    <property type="project" value="TreeGrafter"/>
</dbReference>
<evidence type="ECO:0000313" key="4">
    <source>
        <dbReference type="Proteomes" id="UP000280434"/>
    </source>
</evidence>
<dbReference type="Pfam" id="PF01381">
    <property type="entry name" value="HTH_3"/>
    <property type="match status" value="1"/>
</dbReference>
<dbReference type="InterPro" id="IPR014710">
    <property type="entry name" value="RmlC-like_jellyroll"/>
</dbReference>
<dbReference type="InterPro" id="IPR001387">
    <property type="entry name" value="Cro/C1-type_HTH"/>
</dbReference>
<dbReference type="SMART" id="SM00530">
    <property type="entry name" value="HTH_XRE"/>
    <property type="match status" value="1"/>
</dbReference>
<dbReference type="EMBL" id="RBZV01000004">
    <property type="protein sequence ID" value="RKP48489.1"/>
    <property type="molecule type" value="Genomic_DNA"/>
</dbReference>
<evidence type="ECO:0000313" key="3">
    <source>
        <dbReference type="EMBL" id="RKP48489.1"/>
    </source>
</evidence>
<dbReference type="InterPro" id="IPR013096">
    <property type="entry name" value="Cupin_2"/>
</dbReference>
<reference evidence="3 4" key="1">
    <citation type="submission" date="2018-10" db="EMBL/GenBank/DDBJ databases">
        <title>Paraburkholderia sp. 7MK8-2, isolated from soil.</title>
        <authorList>
            <person name="Gao Z.-H."/>
            <person name="Qiu L.-H."/>
        </authorList>
    </citation>
    <scope>NUCLEOTIDE SEQUENCE [LARGE SCALE GENOMIC DNA]</scope>
    <source>
        <strain evidence="3 4">7MK8-2</strain>
    </source>
</reference>
<dbReference type="AlphaFoldDB" id="A0A494XK26"/>
<dbReference type="SUPFAM" id="SSF51182">
    <property type="entry name" value="RmlC-like cupins"/>
    <property type="match status" value="1"/>
</dbReference>
<dbReference type="SUPFAM" id="SSF47413">
    <property type="entry name" value="lambda repressor-like DNA-binding domains"/>
    <property type="match status" value="1"/>
</dbReference>
<dbReference type="GO" id="GO:0003700">
    <property type="term" value="F:DNA-binding transcription factor activity"/>
    <property type="evidence" value="ECO:0007669"/>
    <property type="project" value="TreeGrafter"/>
</dbReference>
<gene>
    <name evidence="3" type="ORF">D7S89_13550</name>
</gene>
<proteinExistence type="predicted"/>
<name>A0A494XK26_9BURK</name>
<evidence type="ECO:0000256" key="1">
    <source>
        <dbReference type="ARBA" id="ARBA00023125"/>
    </source>
</evidence>
<keyword evidence="1" id="KW-0238">DNA-binding</keyword>
<dbReference type="PROSITE" id="PS50943">
    <property type="entry name" value="HTH_CROC1"/>
    <property type="match status" value="1"/>
</dbReference>
<dbReference type="PANTHER" id="PTHR46797:SF1">
    <property type="entry name" value="METHYLPHOSPHONATE SYNTHASE"/>
    <property type="match status" value="1"/>
</dbReference>
<sequence length="199" mass="21997">MTRHRKTYERGSWLDQDRPATVLGSKIRSLRQRLLLTLDETAACAGISTPFLSQVERGLARPSLATLMAIARVLGVDLQYLLEAPREGRYIARGDQLAFFGFADAGNLFARLTQVFDGGRMEALLVRMPAGQKLAEVATRAGEQFWYVLSGTVALTLKGKTFSFRTGDSAHYDATDEHSWENTGDLEAVLMWVGTPSLL</sequence>
<dbReference type="Proteomes" id="UP000280434">
    <property type="component" value="Unassembled WGS sequence"/>
</dbReference>
<comment type="caution">
    <text evidence="3">The sequence shown here is derived from an EMBL/GenBank/DDBJ whole genome shotgun (WGS) entry which is preliminary data.</text>
</comment>
<dbReference type="GO" id="GO:0003677">
    <property type="term" value="F:DNA binding"/>
    <property type="evidence" value="ECO:0007669"/>
    <property type="project" value="UniProtKB-KW"/>
</dbReference>
<dbReference type="Gene3D" id="1.10.260.40">
    <property type="entry name" value="lambda repressor-like DNA-binding domains"/>
    <property type="match status" value="1"/>
</dbReference>
<keyword evidence="4" id="KW-1185">Reference proteome</keyword>
<accession>A0A494XK26</accession>
<dbReference type="RefSeq" id="WP_121278338.1">
    <property type="nucleotide sequence ID" value="NZ_RBZV01000004.1"/>
</dbReference>
<protein>
    <submittedName>
        <fullName evidence="3">XRE family transcriptional regulator</fullName>
    </submittedName>
</protein>
<dbReference type="Pfam" id="PF07883">
    <property type="entry name" value="Cupin_2"/>
    <property type="match status" value="1"/>
</dbReference>